<keyword evidence="13" id="KW-1185">Reference proteome</keyword>
<dbReference type="GO" id="GO:0009897">
    <property type="term" value="C:external side of plasma membrane"/>
    <property type="evidence" value="ECO:0007669"/>
    <property type="project" value="TreeGrafter"/>
</dbReference>
<dbReference type="GO" id="GO:0042102">
    <property type="term" value="P:positive regulation of T cell proliferation"/>
    <property type="evidence" value="ECO:0007669"/>
    <property type="project" value="TreeGrafter"/>
</dbReference>
<dbReference type="Gene3D" id="2.60.40.10">
    <property type="entry name" value="Immunoglobulins"/>
    <property type="match status" value="3"/>
</dbReference>
<evidence type="ECO:0000256" key="5">
    <source>
        <dbReference type="ARBA" id="ARBA00022989"/>
    </source>
</evidence>
<dbReference type="InterPro" id="IPR013106">
    <property type="entry name" value="Ig_V-set"/>
</dbReference>
<dbReference type="GeneTree" id="ENSGT00940000168740"/>
<evidence type="ECO:0000256" key="9">
    <source>
        <dbReference type="ARBA" id="ARBA00023180"/>
    </source>
</evidence>
<organism evidence="12 13">
    <name type="scientific">Poecilia latipinna</name>
    <name type="common">sailfin molly</name>
    <dbReference type="NCBI Taxonomy" id="48699"/>
    <lineage>
        <taxon>Eukaryota</taxon>
        <taxon>Metazoa</taxon>
        <taxon>Chordata</taxon>
        <taxon>Craniata</taxon>
        <taxon>Vertebrata</taxon>
        <taxon>Euteleostomi</taxon>
        <taxon>Actinopterygii</taxon>
        <taxon>Neopterygii</taxon>
        <taxon>Teleostei</taxon>
        <taxon>Neoteleostei</taxon>
        <taxon>Acanthomorphata</taxon>
        <taxon>Ovalentaria</taxon>
        <taxon>Atherinomorphae</taxon>
        <taxon>Cyprinodontiformes</taxon>
        <taxon>Poeciliidae</taxon>
        <taxon>Poeciliinae</taxon>
        <taxon>Poecilia</taxon>
    </lineage>
</organism>
<evidence type="ECO:0000256" key="1">
    <source>
        <dbReference type="ARBA" id="ARBA00004251"/>
    </source>
</evidence>
<dbReference type="InterPro" id="IPR013783">
    <property type="entry name" value="Ig-like_fold"/>
</dbReference>
<protein>
    <recommendedName>
        <fullName evidence="11">Ig-like domain-containing protein</fullName>
    </recommendedName>
</protein>
<dbReference type="InterPro" id="IPR036179">
    <property type="entry name" value="Ig-like_dom_sf"/>
</dbReference>
<comment type="subcellular location">
    <subcellularLocation>
        <location evidence="1">Cell membrane</location>
        <topology evidence="1">Single-pass type I membrane protein</topology>
    </subcellularLocation>
</comment>
<dbReference type="Pfam" id="PF07686">
    <property type="entry name" value="V-set"/>
    <property type="match status" value="3"/>
</dbReference>
<accession>A0A3B3UMQ9</accession>
<keyword evidence="6" id="KW-0472">Membrane</keyword>
<dbReference type="Proteomes" id="UP000261500">
    <property type="component" value="Unplaced"/>
</dbReference>
<proteinExistence type="predicted"/>
<dbReference type="PROSITE" id="PS50835">
    <property type="entry name" value="IG_LIKE"/>
    <property type="match status" value="2"/>
</dbReference>
<keyword evidence="3" id="KW-0812">Transmembrane</keyword>
<dbReference type="InterPro" id="IPR007110">
    <property type="entry name" value="Ig-like_dom"/>
</dbReference>
<dbReference type="GO" id="GO:0007166">
    <property type="term" value="P:cell surface receptor signaling pathway"/>
    <property type="evidence" value="ECO:0007669"/>
    <property type="project" value="TreeGrafter"/>
</dbReference>
<dbReference type="SUPFAM" id="SSF48726">
    <property type="entry name" value="Immunoglobulin"/>
    <property type="match status" value="3"/>
</dbReference>
<sequence length="340" mass="38599">MPHQGSSLTSDLCVVSSTAGQTIRAEPGENAILPCEAPEKKPVIIVEWRRCDLEGNDHVALYQDDQFDDEGQNPAYKNRVDLQDREIKNGDVSLVLKNVTTDDTGTYECRVNQTEVRLFPTCSSSTSSTTVAEPGENAILPCEAPEKKPVIIVEWRRCDLEGNDHVALYQDEQFDNEGQNPAYKNRVDLQDREIKNGDVSLVLKNVTTNDTGTYECRVDGIKNKRRKRSHLKNEPICIINLVVSAPGESDWIRTSSCFMVTNVREKHVRSDVWFSKYVFDNEGQNPAYKNRVDLQDREIKNGDMSLVLKNVTINDTGTYEFSMHHRFGTNFQKTVKQLKH</sequence>
<evidence type="ECO:0000256" key="3">
    <source>
        <dbReference type="ARBA" id="ARBA00022692"/>
    </source>
</evidence>
<evidence type="ECO:0000313" key="13">
    <source>
        <dbReference type="Proteomes" id="UP000261500"/>
    </source>
</evidence>
<keyword evidence="9" id="KW-0325">Glycoprotein</keyword>
<name>A0A3B3UMQ9_9TELE</name>
<evidence type="ECO:0000256" key="8">
    <source>
        <dbReference type="ARBA" id="ARBA00023170"/>
    </source>
</evidence>
<dbReference type="PANTHER" id="PTHR25466:SF14">
    <property type="entry name" value="BUTYROPHILIN SUBFAMILY 2 MEMBER A2-LIKE-RELATED"/>
    <property type="match status" value="1"/>
</dbReference>
<keyword evidence="10" id="KW-0393">Immunoglobulin domain</keyword>
<keyword evidence="8" id="KW-0675">Receptor</keyword>
<dbReference type="SMART" id="SM00408">
    <property type="entry name" value="IGc2"/>
    <property type="match status" value="2"/>
</dbReference>
<dbReference type="GO" id="GO:0042130">
    <property type="term" value="P:negative regulation of T cell proliferation"/>
    <property type="evidence" value="ECO:0007669"/>
    <property type="project" value="TreeGrafter"/>
</dbReference>
<dbReference type="InterPro" id="IPR051713">
    <property type="entry name" value="T-cell_Activation_Regulation"/>
</dbReference>
<evidence type="ECO:0000313" key="12">
    <source>
        <dbReference type="Ensembl" id="ENSPLAP00000014660.1"/>
    </source>
</evidence>
<dbReference type="SMART" id="SM00406">
    <property type="entry name" value="IGv"/>
    <property type="match status" value="2"/>
</dbReference>
<dbReference type="Ensembl" id="ENSPLAT00000030398.1">
    <property type="protein sequence ID" value="ENSPLAP00000014660.1"/>
    <property type="gene ID" value="ENSPLAG00000018409.1"/>
</dbReference>
<evidence type="ECO:0000256" key="4">
    <source>
        <dbReference type="ARBA" id="ARBA00022729"/>
    </source>
</evidence>
<dbReference type="InterPro" id="IPR003598">
    <property type="entry name" value="Ig_sub2"/>
</dbReference>
<dbReference type="GO" id="GO:0006955">
    <property type="term" value="P:immune response"/>
    <property type="evidence" value="ECO:0007669"/>
    <property type="project" value="TreeGrafter"/>
</dbReference>
<dbReference type="GO" id="GO:0071222">
    <property type="term" value="P:cellular response to lipopolysaccharide"/>
    <property type="evidence" value="ECO:0007669"/>
    <property type="project" value="TreeGrafter"/>
</dbReference>
<dbReference type="GO" id="GO:0031295">
    <property type="term" value="P:T cell costimulation"/>
    <property type="evidence" value="ECO:0007669"/>
    <property type="project" value="TreeGrafter"/>
</dbReference>
<dbReference type="InterPro" id="IPR003599">
    <property type="entry name" value="Ig_sub"/>
</dbReference>
<dbReference type="AlphaFoldDB" id="A0A3B3UMQ9"/>
<keyword evidence="4" id="KW-0732">Signal</keyword>
<dbReference type="FunFam" id="2.60.40.10:FF:000142">
    <property type="entry name" value="V-set domain-containing T-cell activation inhibitor 1"/>
    <property type="match status" value="1"/>
</dbReference>
<keyword evidence="7" id="KW-1015">Disulfide bond</keyword>
<evidence type="ECO:0000256" key="7">
    <source>
        <dbReference type="ARBA" id="ARBA00023157"/>
    </source>
</evidence>
<evidence type="ECO:0000259" key="11">
    <source>
        <dbReference type="PROSITE" id="PS50835"/>
    </source>
</evidence>
<feature type="domain" description="Ig-like" evidence="11">
    <location>
        <begin position="2"/>
        <end position="119"/>
    </location>
</feature>
<keyword evidence="2" id="KW-1003">Cell membrane</keyword>
<reference evidence="12" key="1">
    <citation type="submission" date="2025-08" db="UniProtKB">
        <authorList>
            <consortium name="Ensembl"/>
        </authorList>
    </citation>
    <scope>IDENTIFICATION</scope>
</reference>
<evidence type="ECO:0000256" key="6">
    <source>
        <dbReference type="ARBA" id="ARBA00023136"/>
    </source>
</evidence>
<dbReference type="SMART" id="SM00409">
    <property type="entry name" value="IG"/>
    <property type="match status" value="3"/>
</dbReference>
<keyword evidence="5" id="KW-1133">Transmembrane helix</keyword>
<dbReference type="STRING" id="48699.ENSPLAP00000014660"/>
<dbReference type="PANTHER" id="PTHR25466">
    <property type="entry name" value="T-LYMPHOCYTE ACTIVATION ANTIGEN"/>
    <property type="match status" value="1"/>
</dbReference>
<evidence type="ECO:0000256" key="10">
    <source>
        <dbReference type="ARBA" id="ARBA00023319"/>
    </source>
</evidence>
<feature type="domain" description="Ig-like" evidence="11">
    <location>
        <begin position="120"/>
        <end position="218"/>
    </location>
</feature>
<reference evidence="12" key="2">
    <citation type="submission" date="2025-09" db="UniProtKB">
        <authorList>
            <consortium name="Ensembl"/>
        </authorList>
    </citation>
    <scope>IDENTIFICATION</scope>
</reference>
<evidence type="ECO:0000256" key="2">
    <source>
        <dbReference type="ARBA" id="ARBA00022475"/>
    </source>
</evidence>